<dbReference type="EMBL" id="KN123998">
    <property type="protein sequence ID" value="KFO22589.1"/>
    <property type="molecule type" value="Genomic_DNA"/>
</dbReference>
<evidence type="ECO:0000313" key="4">
    <source>
        <dbReference type="Proteomes" id="UP000028990"/>
    </source>
</evidence>
<dbReference type="InterPro" id="IPR029044">
    <property type="entry name" value="Nucleotide-diphossugar_trans"/>
</dbReference>
<dbReference type="PANTHER" id="PTHR11675">
    <property type="entry name" value="N-ACETYLGALACTOSAMINYLTRANSFERASE"/>
    <property type="match status" value="1"/>
</dbReference>
<dbReference type="GO" id="GO:0006493">
    <property type="term" value="P:protein O-linked glycosylation"/>
    <property type="evidence" value="ECO:0007669"/>
    <property type="project" value="TreeGrafter"/>
</dbReference>
<dbReference type="GO" id="GO:0004653">
    <property type="term" value="F:polypeptide N-acetylgalactosaminyltransferase activity"/>
    <property type="evidence" value="ECO:0007669"/>
    <property type="project" value="TreeGrafter"/>
</dbReference>
<dbReference type="GO" id="GO:0005794">
    <property type="term" value="C:Golgi apparatus"/>
    <property type="evidence" value="ECO:0007669"/>
    <property type="project" value="TreeGrafter"/>
</dbReference>
<dbReference type="AlphaFoldDB" id="A0A091CT69"/>
<sequence>MQTGQPVIGGFDRRLTFQGRSVPKHDGGRQESTPSGRPPWLEGGLLSARNTLSTWEPMQGVEVRGGENLELSFGVWQCGADLEMHPCSRVGHVSPSASPQFLQNPARAAEVWMDEYKERFHNRNPPARKEAYGDISERKLLR</sequence>
<evidence type="ECO:0000313" key="3">
    <source>
        <dbReference type="EMBL" id="KFO22589.1"/>
    </source>
</evidence>
<organism evidence="3 4">
    <name type="scientific">Fukomys damarensis</name>
    <name type="common">Damaraland mole rat</name>
    <name type="synonym">Cryptomys damarensis</name>
    <dbReference type="NCBI Taxonomy" id="885580"/>
    <lineage>
        <taxon>Eukaryota</taxon>
        <taxon>Metazoa</taxon>
        <taxon>Chordata</taxon>
        <taxon>Craniata</taxon>
        <taxon>Vertebrata</taxon>
        <taxon>Euteleostomi</taxon>
        <taxon>Mammalia</taxon>
        <taxon>Eutheria</taxon>
        <taxon>Euarchontoglires</taxon>
        <taxon>Glires</taxon>
        <taxon>Rodentia</taxon>
        <taxon>Hystricomorpha</taxon>
        <taxon>Bathyergidae</taxon>
        <taxon>Fukomys</taxon>
    </lineage>
</organism>
<dbReference type="PANTHER" id="PTHR11675:SF7">
    <property type="entry name" value="POLYPEPTIDE N-ACETYLGALACTOSAMINYLTRANSFERASE 4"/>
    <property type="match status" value="1"/>
</dbReference>
<keyword evidence="4" id="KW-1185">Reference proteome</keyword>
<accession>A0A091CT69</accession>
<dbReference type="Proteomes" id="UP000028990">
    <property type="component" value="Unassembled WGS sequence"/>
</dbReference>
<keyword evidence="1" id="KW-1015">Disulfide bond</keyword>
<protein>
    <submittedName>
        <fullName evidence="3">Polypeptide N-acetylgalactosaminyltransferase 4</fullName>
    </submittedName>
</protein>
<name>A0A091CT69_FUKDA</name>
<dbReference type="Gene3D" id="3.90.550.10">
    <property type="entry name" value="Spore Coat Polysaccharide Biosynthesis Protein SpsA, Chain A"/>
    <property type="match status" value="1"/>
</dbReference>
<evidence type="ECO:0000256" key="1">
    <source>
        <dbReference type="ARBA" id="ARBA00023157"/>
    </source>
</evidence>
<feature type="region of interest" description="Disordered" evidence="2">
    <location>
        <begin position="1"/>
        <end position="44"/>
    </location>
</feature>
<proteinExistence type="predicted"/>
<keyword evidence="3" id="KW-0808">Transferase</keyword>
<evidence type="ECO:0000256" key="2">
    <source>
        <dbReference type="SAM" id="MobiDB-lite"/>
    </source>
</evidence>
<feature type="region of interest" description="Disordered" evidence="2">
    <location>
        <begin position="122"/>
        <end position="142"/>
    </location>
</feature>
<reference evidence="3 4" key="1">
    <citation type="submission" date="2013-11" db="EMBL/GenBank/DDBJ databases">
        <title>The Damaraland mole rat (Fukomys damarensis) genome and evolution of African mole rats.</title>
        <authorList>
            <person name="Gladyshev V.N."/>
            <person name="Fang X."/>
        </authorList>
    </citation>
    <scope>NUCLEOTIDE SEQUENCE [LARGE SCALE GENOMIC DNA]</scope>
    <source>
        <tissue evidence="3">Liver</tissue>
    </source>
</reference>
<gene>
    <name evidence="3" type="ORF">H920_15991</name>
</gene>